<dbReference type="Proteomes" id="UP001189429">
    <property type="component" value="Unassembled WGS sequence"/>
</dbReference>
<organism evidence="1 2">
    <name type="scientific">Prorocentrum cordatum</name>
    <dbReference type="NCBI Taxonomy" id="2364126"/>
    <lineage>
        <taxon>Eukaryota</taxon>
        <taxon>Sar</taxon>
        <taxon>Alveolata</taxon>
        <taxon>Dinophyceae</taxon>
        <taxon>Prorocentrales</taxon>
        <taxon>Prorocentraceae</taxon>
        <taxon>Prorocentrum</taxon>
    </lineage>
</organism>
<gene>
    <name evidence="1" type="ORF">PCOR1329_LOCUS32607</name>
</gene>
<protein>
    <recommendedName>
        <fullName evidence="3">RING-type domain-containing protein</fullName>
    </recommendedName>
</protein>
<evidence type="ECO:0000313" key="1">
    <source>
        <dbReference type="EMBL" id="CAK0835970.1"/>
    </source>
</evidence>
<dbReference type="EMBL" id="CAUYUJ010013313">
    <property type="protein sequence ID" value="CAK0835970.1"/>
    <property type="molecule type" value="Genomic_DNA"/>
</dbReference>
<evidence type="ECO:0000313" key="2">
    <source>
        <dbReference type="Proteomes" id="UP001189429"/>
    </source>
</evidence>
<feature type="non-terminal residue" evidence="1">
    <location>
        <position position="677"/>
    </location>
</feature>
<comment type="caution">
    <text evidence="1">The sequence shown here is derived from an EMBL/GenBank/DDBJ whole genome shotgun (WGS) entry which is preliminary data.</text>
</comment>
<sequence length="677" mass="74984">ELQGAGIAQELNMLALVLDRMMSQGQYDELINSQAAEVTCLRLYSIWKAYERVQCKSDWLRPKAQHGGKWRSKVDWSLAEEYLRLDGDPNSENRGADDEVLEKLRPAQQISEAIYRSDAVLAPLARDMVHELGAAKNDEVVLPQLESMADGGAATPEAREAACLFCCGEPEALPCGHDCWHAQCILHWLSECRSGPGGTACATLPYSLSACPRWGTGGSLRGEELQGAGIAQELNMLALVLDRMMSQGQYDELINSQAAEVTCLRLYSIWKAYERVQCKSDWMRPAQQISEAIYRSDAVLAPLARDMVHELGAAKNDEVVLPQLESMADGGPDGIPFRAWRKLGEFAARALYDAFVAMVGTDGLSLLETDWGDFNESSMVFLPKKLSAATPDGMDFYRAALFHRCFLPCCRTFCYVGCAYADDLAVALAHSTRGAPILEHAFDEHERLSGLWLHQGKSAWVPLSLTPMDIVRARLHAAAPTWGEFTARRHAAYLGFEVGPERAQSSWTKPLQKYTSRARTWRAVGGGMLITILAYRVYIFPALCFLMQLDRLPPDWAEHEQKACALLFPGPRCWTPPAALRDLCSLGLPSQLPDAHATALAAKCRVHRWEADATGGLHIPRRRRLLLDKISGSDNLQQLATWHEWYTGIFIMNLADAQYRLEARAAGTGTSAALLAQ</sequence>
<reference evidence="1" key="1">
    <citation type="submission" date="2023-10" db="EMBL/GenBank/DDBJ databases">
        <authorList>
            <person name="Chen Y."/>
            <person name="Shah S."/>
            <person name="Dougan E. K."/>
            <person name="Thang M."/>
            <person name="Chan C."/>
        </authorList>
    </citation>
    <scope>NUCLEOTIDE SEQUENCE [LARGE SCALE GENOMIC DNA]</scope>
</reference>
<proteinExistence type="predicted"/>
<feature type="non-terminal residue" evidence="1">
    <location>
        <position position="1"/>
    </location>
</feature>
<keyword evidence="2" id="KW-1185">Reference proteome</keyword>
<name>A0ABN9SU16_9DINO</name>
<evidence type="ECO:0008006" key="3">
    <source>
        <dbReference type="Google" id="ProtNLM"/>
    </source>
</evidence>
<accession>A0ABN9SU16</accession>